<accession>A0A811T5Q1</accession>
<dbReference type="Proteomes" id="UP000603056">
    <property type="component" value="Unassembled WGS sequence"/>
</dbReference>
<proteinExistence type="predicted"/>
<reference evidence="2" key="1">
    <citation type="submission" date="2020-10" db="EMBL/GenBank/DDBJ databases">
        <authorList>
            <person name="Hahn C.J."/>
            <person name="Laso-Perez R."/>
            <person name="Vulcano F."/>
            <person name="Vaziourakis K.-M."/>
            <person name="Stokke R."/>
            <person name="Steen I.H."/>
            <person name="Teske A."/>
            <person name="Boetius A."/>
            <person name="Liebeke M."/>
            <person name="Amann R."/>
            <person name="Knittel K."/>
        </authorList>
    </citation>
    <scope>NUCLEOTIDE SEQUENCE</scope>
    <source>
        <strain evidence="1">Gfbio:e3339647-f889-4370-9287-4fb5cb688e4c:AG392E03_GoMArc1</strain>
        <strain evidence="2">Gfbio:e3339647-f889-4370-9287-4fb5cb688e4c:AG394J04_GoMArc1</strain>
    </source>
</reference>
<gene>
    <name evidence="2" type="ORF">FFODKBPE_00205</name>
    <name evidence="1" type="ORF">KFBDDELM_00013</name>
</gene>
<dbReference type="AlphaFoldDB" id="A0A811T5Q1"/>
<evidence type="ECO:0000313" key="2">
    <source>
        <dbReference type="EMBL" id="CAD6491671.1"/>
    </source>
</evidence>
<organism evidence="2 3">
    <name type="scientific">Candidatus Argoarchaeum ethanivorans</name>
    <dbReference type="NCBI Taxonomy" id="2608793"/>
    <lineage>
        <taxon>Archaea</taxon>
        <taxon>Methanobacteriati</taxon>
        <taxon>Methanobacteriota</taxon>
        <taxon>Stenosarchaea group</taxon>
        <taxon>Methanomicrobia</taxon>
        <taxon>Methanosarcinales</taxon>
        <taxon>Methanosarcinales incertae sedis</taxon>
        <taxon>GOM Arc I cluster</taxon>
        <taxon>Candidatus Argoarchaeum</taxon>
    </lineage>
</organism>
<dbReference type="EMBL" id="CAJHIN010000001">
    <property type="protein sequence ID" value="CAD6490135.1"/>
    <property type="molecule type" value="Genomic_DNA"/>
</dbReference>
<sequence length="119" mass="13962">MTVSHILAVLSSSDLVMNVEIIEMNVEPKVQGLRARATLKMDYVLYVNEGIGENYRRYSYHLQKEDKMIRRWNNAPHWEGIRTFPFHLHLPNNDKPIECGEVFVDDVLSEIKNIFSEEK</sequence>
<dbReference type="Pfam" id="PF20126">
    <property type="entry name" value="TumE"/>
    <property type="match status" value="1"/>
</dbReference>
<name>A0A811T5Q1_9EURY</name>
<evidence type="ECO:0000313" key="1">
    <source>
        <dbReference type="EMBL" id="CAD6490135.1"/>
    </source>
</evidence>
<dbReference type="Proteomes" id="UP000606624">
    <property type="component" value="Unassembled WGS sequence"/>
</dbReference>
<evidence type="ECO:0000313" key="3">
    <source>
        <dbReference type="Proteomes" id="UP000603056"/>
    </source>
</evidence>
<protein>
    <submittedName>
        <fullName evidence="2">Uncharacterized protein</fullName>
    </submittedName>
</protein>
<comment type="caution">
    <text evidence="2">The sequence shown here is derived from an EMBL/GenBank/DDBJ whole genome shotgun (WGS) entry which is preliminary data.</text>
</comment>
<dbReference type="InterPro" id="IPR045397">
    <property type="entry name" value="TumE-like"/>
</dbReference>
<dbReference type="EMBL" id="CAJHIP010000004">
    <property type="protein sequence ID" value="CAD6491671.1"/>
    <property type="molecule type" value="Genomic_DNA"/>
</dbReference>